<dbReference type="WBParaSite" id="JU765_v2.g6828.t1">
    <property type="protein sequence ID" value="JU765_v2.g6828.t1"/>
    <property type="gene ID" value="JU765_v2.g6828"/>
</dbReference>
<organism evidence="1 2">
    <name type="scientific">Panagrolaimus sp. JU765</name>
    <dbReference type="NCBI Taxonomy" id="591449"/>
    <lineage>
        <taxon>Eukaryota</taxon>
        <taxon>Metazoa</taxon>
        <taxon>Ecdysozoa</taxon>
        <taxon>Nematoda</taxon>
        <taxon>Chromadorea</taxon>
        <taxon>Rhabditida</taxon>
        <taxon>Tylenchina</taxon>
        <taxon>Panagrolaimomorpha</taxon>
        <taxon>Panagrolaimoidea</taxon>
        <taxon>Panagrolaimidae</taxon>
        <taxon>Panagrolaimus</taxon>
    </lineage>
</organism>
<name>A0AC34RHA6_9BILA</name>
<evidence type="ECO:0000313" key="1">
    <source>
        <dbReference type="Proteomes" id="UP000887576"/>
    </source>
</evidence>
<evidence type="ECO:0000313" key="2">
    <source>
        <dbReference type="WBParaSite" id="JU765_v2.g6828.t1"/>
    </source>
</evidence>
<protein>
    <submittedName>
        <fullName evidence="2">Growth hormone-inducible transmembrane protein</fullName>
    </submittedName>
</protein>
<sequence length="351" mass="37195">MLSRLACSKIPMNGISFASIRQIATTSLRPARGFGMSNRYGQSFGSAFRAGTKTGPTLRERLLGPTTGKPFIYGTYAIAGASVFGVGMLCYYGLGMSKGVSAVDRAALWPEYVRNRLHTTYAYLAGSLALTAGAGVMAARSPTILALTTGGGLMTFIATFAVIIGTGMLVRSISYDNALLKHSAWAVHCAAMGAVLAPLVFVGGPALMRAAWYTAGLVAGLSATAMCAPSEKFLMMSGPLAMGLGVVFVANIGSFFFPAHTALGAGLASIVVYGGLILFSAFLLYDTQRVIKKAELAPNAGYQTYYNEYGQAMQVSTRGYDPINEQLSLYMDILNIFIRMVMIMGGSQRRK</sequence>
<proteinExistence type="predicted"/>
<dbReference type="Proteomes" id="UP000887576">
    <property type="component" value="Unplaced"/>
</dbReference>
<accession>A0AC34RHA6</accession>
<reference evidence="2" key="1">
    <citation type="submission" date="2022-11" db="UniProtKB">
        <authorList>
            <consortium name="WormBaseParasite"/>
        </authorList>
    </citation>
    <scope>IDENTIFICATION</scope>
</reference>